<feature type="signal peptide" evidence="1">
    <location>
        <begin position="1"/>
        <end position="22"/>
    </location>
</feature>
<sequence>MIRRCFINLLLSVMLVPSVVLADPRSVAVPMTAEETAAAVALAPDGVVGNFKMTVCGVGHAEGSVFLDSRKNYRDPRTLIIRVPDQVVQDAGLTTEKMREKYYRRRLQVSGWARRIKISVYDSNGVEVRTYNQVQVAVKSLEAIDVNNLDPRVDACHEQGNFLNS</sequence>
<name>A0A4Y6V7F3_9PROT</name>
<organism evidence="2 3">
    <name type="scientific">Neokomagataea tanensis</name>
    <dbReference type="NCBI Taxonomy" id="661191"/>
    <lineage>
        <taxon>Bacteria</taxon>
        <taxon>Pseudomonadati</taxon>
        <taxon>Pseudomonadota</taxon>
        <taxon>Alphaproteobacteria</taxon>
        <taxon>Acetobacterales</taxon>
        <taxon>Acetobacteraceae</taxon>
        <taxon>Neokomagataea</taxon>
    </lineage>
</organism>
<proteinExistence type="predicted"/>
<dbReference type="EMBL" id="CP032485">
    <property type="protein sequence ID" value="QDH24571.1"/>
    <property type="molecule type" value="Genomic_DNA"/>
</dbReference>
<keyword evidence="3" id="KW-1185">Reference proteome</keyword>
<evidence type="ECO:0000313" key="2">
    <source>
        <dbReference type="EMBL" id="QDH24571.1"/>
    </source>
</evidence>
<dbReference type="Proteomes" id="UP000317214">
    <property type="component" value="Chromosome"/>
</dbReference>
<evidence type="ECO:0000313" key="3">
    <source>
        <dbReference type="Proteomes" id="UP000317214"/>
    </source>
</evidence>
<dbReference type="AlphaFoldDB" id="A0A4Y6V7F3"/>
<dbReference type="RefSeq" id="WP_141492414.1">
    <property type="nucleotide sequence ID" value="NZ_CP032485.1"/>
</dbReference>
<feature type="chain" id="PRO_5021319714" evidence="1">
    <location>
        <begin position="23"/>
        <end position="165"/>
    </location>
</feature>
<evidence type="ECO:0000256" key="1">
    <source>
        <dbReference type="SAM" id="SignalP"/>
    </source>
</evidence>
<gene>
    <name evidence="2" type="ORF">D5366_04190</name>
</gene>
<reference evidence="2 3" key="1">
    <citation type="submission" date="2018-09" db="EMBL/GenBank/DDBJ databases">
        <title>The complete genome sequence of Neokomagataea tanensis NBRC 106556(T).</title>
        <authorList>
            <person name="Chua K.-O."/>
            <person name="See-Too W.-S."/>
            <person name="Hong K.-W."/>
            <person name="Yin W.-F."/>
            <person name="Chan K.-G."/>
        </authorList>
    </citation>
    <scope>NUCLEOTIDE SEQUENCE [LARGE SCALE GENOMIC DNA]</scope>
    <source>
        <strain evidence="3">AH13 \ NBRC 106556</strain>
    </source>
</reference>
<protein>
    <submittedName>
        <fullName evidence="2">Uncharacterized protein</fullName>
    </submittedName>
</protein>
<accession>A0A4Y6V7F3</accession>
<dbReference type="OrthoDB" id="9150126at2"/>
<keyword evidence="1" id="KW-0732">Signal</keyword>
<dbReference type="KEGG" id="ntn:D5366_04190"/>